<sequence length="312" mass="36677">MHVKTYLKGTFIYKLYRKMRYLYVEKFPIKYTKIKYKKYYGTKLNLKNPTLLSEKIQYLKLFVYPTSAKVIKAADKYTVHDYLNNKGLSSYSVPYLGIYNENQEIDLNSLPSSFVLKKTNASGLNLIVKNKKDITQKDLNQIVKKWMSFDFGKSGAELHYSASKSRIICENFFNLGDEYRFFMVQGKLAFVQVIVWDWDLDESGIQSGNTTVIDGHKKHYRFHFDTEDNLILKDNYSDNYSFKKPAYWKELIRISEDIGKDFPVVRVDFNDIEGIPKITELTFTPANGFLEILRQKPDLNKELGKWLKRLEV</sequence>
<proteinExistence type="predicted"/>
<dbReference type="InterPro" id="IPR029465">
    <property type="entry name" value="ATPgrasp_TupA"/>
</dbReference>
<dbReference type="Pfam" id="PF14305">
    <property type="entry name" value="ATPgrasp_TupA"/>
    <property type="match status" value="2"/>
</dbReference>
<dbReference type="AlphaFoldDB" id="A0A267HWB4"/>
<dbReference type="RefSeq" id="WP_095005981.1">
    <property type="nucleotide sequence ID" value="NZ_LHUG01000002.1"/>
</dbReference>
<dbReference type="EMBL" id="LHUG01000002">
    <property type="protein sequence ID" value="PAB01870.1"/>
    <property type="molecule type" value="Genomic_DNA"/>
</dbReference>
<name>A0A267HWB4_9ENTE</name>
<gene>
    <name evidence="1" type="ORF">AKL21_02760</name>
</gene>
<accession>A0A267HWB4</accession>
<evidence type="ECO:0000313" key="2">
    <source>
        <dbReference type="Proteomes" id="UP000216797"/>
    </source>
</evidence>
<evidence type="ECO:0008006" key="3">
    <source>
        <dbReference type="Google" id="ProtNLM"/>
    </source>
</evidence>
<reference evidence="1 2" key="1">
    <citation type="submission" date="2015-08" db="EMBL/GenBank/DDBJ databases">
        <title>Enterococcus genome sequence.</title>
        <authorList>
            <person name="Acedo J.Z."/>
            <person name="Vederas J.C."/>
        </authorList>
    </citation>
    <scope>NUCLEOTIDE SEQUENCE [LARGE SCALE GENOMIC DNA]</scope>
    <source>
        <strain evidence="1 2">49</strain>
    </source>
</reference>
<comment type="caution">
    <text evidence="1">The sequence shown here is derived from an EMBL/GenBank/DDBJ whole genome shotgun (WGS) entry which is preliminary data.</text>
</comment>
<organism evidence="1 2">
    <name type="scientific">Enterococcus canintestini</name>
    <dbReference type="NCBI Taxonomy" id="317010"/>
    <lineage>
        <taxon>Bacteria</taxon>
        <taxon>Bacillati</taxon>
        <taxon>Bacillota</taxon>
        <taxon>Bacilli</taxon>
        <taxon>Lactobacillales</taxon>
        <taxon>Enterococcaceae</taxon>
        <taxon>Enterococcus</taxon>
    </lineage>
</organism>
<protein>
    <recommendedName>
        <fullName evidence="3">Glycosyl transferase</fullName>
    </recommendedName>
</protein>
<evidence type="ECO:0000313" key="1">
    <source>
        <dbReference type="EMBL" id="PAB01870.1"/>
    </source>
</evidence>
<dbReference type="Proteomes" id="UP000216797">
    <property type="component" value="Unassembled WGS sequence"/>
</dbReference>
<keyword evidence="2" id="KW-1185">Reference proteome</keyword>